<evidence type="ECO:0000256" key="2">
    <source>
        <dbReference type="ARBA" id="ARBA00023054"/>
    </source>
</evidence>
<name>A0A9P6HFN9_9AGAM</name>
<comment type="caution">
    <text evidence="5">The sequence shown here is derived from an EMBL/GenBank/DDBJ whole genome shotgun (WGS) entry which is preliminary data.</text>
</comment>
<dbReference type="InterPro" id="IPR021622">
    <property type="entry name" value="Afadin/alpha-actinin-bd"/>
</dbReference>
<dbReference type="Proteomes" id="UP000736335">
    <property type="component" value="Unassembled WGS sequence"/>
</dbReference>
<feature type="coiled-coil region" evidence="3">
    <location>
        <begin position="386"/>
        <end position="413"/>
    </location>
</feature>
<accession>A0A9P6HFN9</accession>
<feature type="compositionally biased region" description="Low complexity" evidence="4">
    <location>
        <begin position="779"/>
        <end position="788"/>
    </location>
</feature>
<feature type="compositionally biased region" description="Pro residues" evidence="4">
    <location>
        <begin position="561"/>
        <end position="583"/>
    </location>
</feature>
<sequence>MSWTTTDMSATNTMDADGNSEMSYTSSLQYLNSQLIAHGFAYNPGISLDGLSMQNMESVVKVLLSLMNQRVRDMERIDELNTNARTTGYDNDRLRSMHQTAVEAAGNAEREMNVWKSRASAAEKVTETTEKKFKILTQENQRLRTTLQSVRLGAQNEVKKFEKEKNKLLERLSKIADSKQTTTAQFVCPNLDVSATQGRFEKGYLDIALEDAENARVNLAEENDVLKKLVVDCANGAQGLLHRIKYRGDERHMVDEPTPVTEAQLFPLAPMNAAREAFKGILHAVDDAIEKRLDNIPDSNDPHNADVAKLNAIVQDLRNELGKLSLLFELVLDLRHRFFADQARCHTSDYASQARSLVDKFIKGQDSSRVLSSPPDVDSEPTSMEKRRLQAERDELNEDRRNLTEAALKLGRERAALEVQRLEFLEDRRAWDVKKMIDDLPPSPKATGAPTSSTIVKSALKKKLASPSRRKSKSPLKPQVSKQKRRTSIVAGASKKGRKSVKFGSPPKKVAPMQTLDTELIPPSPPPPSRETIARMTSVEDLLASCTQPKELVTTEFVLPPRSPQSSLPPPPKPTSRAPPPPFKLSAPSVTPDYSPLDHAPQPSTSDAHQLPPKSPSRPFPVAKPFAQRMIHAYSPVKPSPLSRVLTAYSASPPRELPVASSGNSEDPFDSMAVDSANTPMSPRKVKPPATKKTTTASAASKSKPKVEAKKPVTMTTTRDKGKAKVTESKAQEKVPVKPTTRTRTATAAGLDKENTVAKRQKLDPPTSPTKPPPPAGSRVTTSSKTTTKPPPPRTRPRPGVTGATTSSTARSTGTTTTTRAGMRRVAAPQPKR</sequence>
<feature type="compositionally biased region" description="Low complexity" evidence="4">
    <location>
        <begin position="688"/>
        <end position="702"/>
    </location>
</feature>
<keyword evidence="6" id="KW-1185">Reference proteome</keyword>
<feature type="compositionally biased region" description="Basic and acidic residues" evidence="4">
    <location>
        <begin position="751"/>
        <end position="763"/>
    </location>
</feature>
<evidence type="ECO:0000256" key="4">
    <source>
        <dbReference type="SAM" id="MobiDB-lite"/>
    </source>
</evidence>
<comment type="similarity">
    <text evidence="1">Belongs to the ADIP family.</text>
</comment>
<evidence type="ECO:0000256" key="3">
    <source>
        <dbReference type="SAM" id="Coils"/>
    </source>
</evidence>
<feature type="compositionally biased region" description="Basic residues" evidence="4">
    <location>
        <begin position="461"/>
        <end position="474"/>
    </location>
</feature>
<feature type="compositionally biased region" description="Pro residues" evidence="4">
    <location>
        <begin position="766"/>
        <end position="776"/>
    </location>
</feature>
<keyword evidence="2 3" id="KW-0175">Coiled coil</keyword>
<protein>
    <submittedName>
        <fullName evidence="5">Afadin and alpha-actinin-binding-domain-containing protein</fullName>
    </submittedName>
</protein>
<feature type="region of interest" description="Disordered" evidence="4">
    <location>
        <begin position="461"/>
        <end position="624"/>
    </location>
</feature>
<feature type="coiled-coil region" evidence="3">
    <location>
        <begin position="151"/>
        <end position="178"/>
    </location>
</feature>
<dbReference type="EMBL" id="WIUZ02000007">
    <property type="protein sequence ID" value="KAF9784973.1"/>
    <property type="molecule type" value="Genomic_DNA"/>
</dbReference>
<evidence type="ECO:0000313" key="6">
    <source>
        <dbReference type="Proteomes" id="UP000736335"/>
    </source>
</evidence>
<dbReference type="AlphaFoldDB" id="A0A9P6HFN9"/>
<evidence type="ECO:0000256" key="1">
    <source>
        <dbReference type="ARBA" id="ARBA00009291"/>
    </source>
</evidence>
<dbReference type="PANTHER" id="PTHR47057">
    <property type="entry name" value="AFADIN/ALPHA-ACTININ-BINDING"/>
    <property type="match status" value="1"/>
</dbReference>
<dbReference type="OrthoDB" id="312015at2759"/>
<feature type="compositionally biased region" description="Basic and acidic residues" evidence="4">
    <location>
        <begin position="718"/>
        <end position="736"/>
    </location>
</feature>
<reference evidence="5" key="1">
    <citation type="journal article" date="2020" name="Nat. Commun.">
        <title>Large-scale genome sequencing of mycorrhizal fungi provides insights into the early evolution of symbiotic traits.</title>
        <authorList>
            <person name="Miyauchi S."/>
            <person name="Kiss E."/>
            <person name="Kuo A."/>
            <person name="Drula E."/>
            <person name="Kohler A."/>
            <person name="Sanchez-Garcia M."/>
            <person name="Morin E."/>
            <person name="Andreopoulos B."/>
            <person name="Barry K.W."/>
            <person name="Bonito G."/>
            <person name="Buee M."/>
            <person name="Carver A."/>
            <person name="Chen C."/>
            <person name="Cichocki N."/>
            <person name="Clum A."/>
            <person name="Culley D."/>
            <person name="Crous P.W."/>
            <person name="Fauchery L."/>
            <person name="Girlanda M."/>
            <person name="Hayes R.D."/>
            <person name="Keri Z."/>
            <person name="LaButti K."/>
            <person name="Lipzen A."/>
            <person name="Lombard V."/>
            <person name="Magnuson J."/>
            <person name="Maillard F."/>
            <person name="Murat C."/>
            <person name="Nolan M."/>
            <person name="Ohm R.A."/>
            <person name="Pangilinan J."/>
            <person name="Pereira M.F."/>
            <person name="Perotto S."/>
            <person name="Peter M."/>
            <person name="Pfister S."/>
            <person name="Riley R."/>
            <person name="Sitrit Y."/>
            <person name="Stielow J.B."/>
            <person name="Szollosi G."/>
            <person name="Zifcakova L."/>
            <person name="Stursova M."/>
            <person name="Spatafora J.W."/>
            <person name="Tedersoo L."/>
            <person name="Vaario L.M."/>
            <person name="Yamada A."/>
            <person name="Yan M."/>
            <person name="Wang P."/>
            <person name="Xu J."/>
            <person name="Bruns T."/>
            <person name="Baldrian P."/>
            <person name="Vilgalys R."/>
            <person name="Dunand C."/>
            <person name="Henrissat B."/>
            <person name="Grigoriev I.V."/>
            <person name="Hibbett D."/>
            <person name="Nagy L.G."/>
            <person name="Martin F.M."/>
        </authorList>
    </citation>
    <scope>NUCLEOTIDE SEQUENCE</scope>
    <source>
        <strain evidence="5">UH-Tt-Lm1</strain>
    </source>
</reference>
<gene>
    <name evidence="5" type="ORF">BJ322DRAFT_1140570</name>
</gene>
<dbReference type="PANTHER" id="PTHR47057:SF1">
    <property type="entry name" value="AFADIN_ALPHA-ACTININ-BINDING PROTEIN"/>
    <property type="match status" value="1"/>
</dbReference>
<organism evidence="5 6">
    <name type="scientific">Thelephora terrestris</name>
    <dbReference type="NCBI Taxonomy" id="56493"/>
    <lineage>
        <taxon>Eukaryota</taxon>
        <taxon>Fungi</taxon>
        <taxon>Dikarya</taxon>
        <taxon>Basidiomycota</taxon>
        <taxon>Agaricomycotina</taxon>
        <taxon>Agaricomycetes</taxon>
        <taxon>Thelephorales</taxon>
        <taxon>Thelephoraceae</taxon>
        <taxon>Thelephora</taxon>
    </lineage>
</organism>
<feature type="region of interest" description="Disordered" evidence="4">
    <location>
        <begin position="653"/>
        <end position="833"/>
    </location>
</feature>
<evidence type="ECO:0000313" key="5">
    <source>
        <dbReference type="EMBL" id="KAF9784973.1"/>
    </source>
</evidence>
<feature type="region of interest" description="Disordered" evidence="4">
    <location>
        <begin position="366"/>
        <end position="386"/>
    </location>
</feature>
<dbReference type="Pfam" id="PF11559">
    <property type="entry name" value="ADIP"/>
    <property type="match status" value="1"/>
</dbReference>
<feature type="compositionally biased region" description="Low complexity" evidence="4">
    <location>
        <begin position="740"/>
        <end position="749"/>
    </location>
</feature>
<proteinExistence type="inferred from homology"/>
<feature type="compositionally biased region" description="Low complexity" evidence="4">
    <location>
        <begin position="798"/>
        <end position="821"/>
    </location>
</feature>
<reference evidence="5" key="2">
    <citation type="submission" date="2020-11" db="EMBL/GenBank/DDBJ databases">
        <authorList>
            <consortium name="DOE Joint Genome Institute"/>
            <person name="Kuo A."/>
            <person name="Miyauchi S."/>
            <person name="Kiss E."/>
            <person name="Drula E."/>
            <person name="Kohler A."/>
            <person name="Sanchez-Garcia M."/>
            <person name="Andreopoulos B."/>
            <person name="Barry K.W."/>
            <person name="Bonito G."/>
            <person name="Buee M."/>
            <person name="Carver A."/>
            <person name="Chen C."/>
            <person name="Cichocki N."/>
            <person name="Clum A."/>
            <person name="Culley D."/>
            <person name="Crous P.W."/>
            <person name="Fauchery L."/>
            <person name="Girlanda M."/>
            <person name="Hayes R."/>
            <person name="Keri Z."/>
            <person name="Labutti K."/>
            <person name="Lipzen A."/>
            <person name="Lombard V."/>
            <person name="Magnuson J."/>
            <person name="Maillard F."/>
            <person name="Morin E."/>
            <person name="Murat C."/>
            <person name="Nolan M."/>
            <person name="Ohm R."/>
            <person name="Pangilinan J."/>
            <person name="Pereira M."/>
            <person name="Perotto S."/>
            <person name="Peter M."/>
            <person name="Riley R."/>
            <person name="Sitrit Y."/>
            <person name="Stielow B."/>
            <person name="Szollosi G."/>
            <person name="Zifcakova L."/>
            <person name="Stursova M."/>
            <person name="Spatafora J.W."/>
            <person name="Tedersoo L."/>
            <person name="Vaario L.-M."/>
            <person name="Yamada A."/>
            <person name="Yan M."/>
            <person name="Wang P."/>
            <person name="Xu J."/>
            <person name="Bruns T."/>
            <person name="Baldrian P."/>
            <person name="Vilgalys R."/>
            <person name="Henrissat B."/>
            <person name="Grigoriev I.V."/>
            <person name="Hibbett D."/>
            <person name="Nagy L.G."/>
            <person name="Martin F.M."/>
        </authorList>
    </citation>
    <scope>NUCLEOTIDE SEQUENCE</scope>
    <source>
        <strain evidence="5">UH-Tt-Lm1</strain>
    </source>
</reference>